<evidence type="ECO:0000313" key="2">
    <source>
        <dbReference type="Proteomes" id="UP000078228"/>
    </source>
</evidence>
<sequence length="53" mass="5901">MAQRMTAIQSITPRNDGYGNLVTDRAIFELTAKKPRAELFSVIPKGDNNKPPK</sequence>
<organism evidence="1 2">
    <name type="scientific">Moraxella catarrhalis</name>
    <name type="common">Branhamella catarrhalis</name>
    <dbReference type="NCBI Taxonomy" id="480"/>
    <lineage>
        <taxon>Bacteria</taxon>
        <taxon>Pseudomonadati</taxon>
        <taxon>Pseudomonadota</taxon>
        <taxon>Gammaproteobacteria</taxon>
        <taxon>Moraxellales</taxon>
        <taxon>Moraxellaceae</taxon>
        <taxon>Moraxella</taxon>
    </lineage>
</organism>
<gene>
    <name evidence="1" type="ORF">AO384_0862</name>
</gene>
<dbReference type="EMBL" id="LXHC01000016">
    <property type="protein sequence ID" value="OAU96701.1"/>
    <property type="molecule type" value="Genomic_DNA"/>
</dbReference>
<dbReference type="AlphaFoldDB" id="A0A198UJX9"/>
<dbReference type="PATRIC" id="fig|480.237.peg.1384"/>
<evidence type="ECO:0000313" key="1">
    <source>
        <dbReference type="EMBL" id="OAU96701.1"/>
    </source>
</evidence>
<accession>A0A198UJX9</accession>
<keyword evidence="2" id="KW-1185">Reference proteome</keyword>
<dbReference type="Proteomes" id="UP000078228">
    <property type="component" value="Unassembled WGS sequence"/>
</dbReference>
<protein>
    <submittedName>
        <fullName evidence="1">Uncharacterized protein</fullName>
    </submittedName>
</protein>
<name>A0A198UJX9_MORCA</name>
<reference evidence="1 2" key="1">
    <citation type="journal article" date="2016" name="Genome Biol. Evol.">
        <title>Comparative Genomic Analyses of the Moraxella catarrhalis Serosensitive and Seroresistant Lineages Demonstrate Their Independent Evolution.</title>
        <authorList>
            <person name="Earl J.P."/>
            <person name="de Vries S.P."/>
            <person name="Ahmed A."/>
            <person name="Powell E."/>
            <person name="Schultz M.P."/>
            <person name="Hermans P.W."/>
            <person name="Hill D.J."/>
            <person name="Zhou Z."/>
            <person name="Constantinidou C.I."/>
            <person name="Hu F.Z."/>
            <person name="Bootsma H.J."/>
            <person name="Ehrlich G.D."/>
        </authorList>
    </citation>
    <scope>NUCLEOTIDE SEQUENCE [LARGE SCALE GENOMIC DNA]</scope>
    <source>
        <strain evidence="1 2">Z7542</strain>
    </source>
</reference>
<comment type="caution">
    <text evidence="1">The sequence shown here is derived from an EMBL/GenBank/DDBJ whole genome shotgun (WGS) entry which is preliminary data.</text>
</comment>
<proteinExistence type="predicted"/>